<dbReference type="SUPFAM" id="SSF51735">
    <property type="entry name" value="NAD(P)-binding Rossmann-fold domains"/>
    <property type="match status" value="1"/>
</dbReference>
<feature type="domain" description="D-isomer specific 2-hydroxyacid dehydrogenase NAD-binding" evidence="3">
    <location>
        <begin position="110"/>
        <end position="279"/>
    </location>
</feature>
<dbReference type="InterPro" id="IPR006140">
    <property type="entry name" value="D-isomer_DH_NAD-bd"/>
</dbReference>
<dbReference type="OrthoDB" id="9787219at2"/>
<sequence>MSTDPANVLFAAPAHLWAAYRGALPRAFADAGVDVRLSPDHAPEAVDWIVYAPGGPVSDFSPYTRAKGVLSLWAGVERIVGTVPAHLPLARMVDDGLRQGMVEWVVGHVLRHHLGLDQHIRHQDGTWRHAPPPLASERPVTLLGLGELGLACALALSAMGFPVTGWSRRPKDVPRLVRCLAGPDGLTEALRGAGIVVLLTPLTPDTENLMDAVRLALPPRGFVLLNPGRGALVDDAALLEALNAGQVGHATLDVFRQEPLPPGHPFWAHPRVTVTPHIAAETRPATAARVIAENVRRGEAGLPLLHLVDRAAGY</sequence>
<dbReference type="CDD" id="cd12164">
    <property type="entry name" value="GDH_like_2"/>
    <property type="match status" value="1"/>
</dbReference>
<dbReference type="PANTHER" id="PTHR43333">
    <property type="entry name" value="2-HACID_DH_C DOMAIN-CONTAINING PROTEIN"/>
    <property type="match status" value="1"/>
</dbReference>
<name>A0A5C4N9U5_9RHOB</name>
<proteinExistence type="predicted"/>
<evidence type="ECO:0000256" key="1">
    <source>
        <dbReference type="ARBA" id="ARBA00023002"/>
    </source>
</evidence>
<reference evidence="4 5" key="1">
    <citation type="submission" date="2019-06" db="EMBL/GenBank/DDBJ databases">
        <authorList>
            <person name="Jiang L."/>
        </authorList>
    </citation>
    <scope>NUCLEOTIDE SEQUENCE [LARGE SCALE GENOMIC DNA]</scope>
    <source>
        <strain evidence="4 5">YIM 48858</strain>
    </source>
</reference>
<protein>
    <submittedName>
        <fullName evidence="4">Glyoxylate/hydroxypyruvate reductase A</fullName>
    </submittedName>
</protein>
<dbReference type="AlphaFoldDB" id="A0A5C4N9U5"/>
<keyword evidence="5" id="KW-1185">Reference proteome</keyword>
<dbReference type="RefSeq" id="WP_139083294.1">
    <property type="nucleotide sequence ID" value="NZ_VDFV01000047.1"/>
</dbReference>
<dbReference type="InterPro" id="IPR036291">
    <property type="entry name" value="NAD(P)-bd_dom_sf"/>
</dbReference>
<evidence type="ECO:0000256" key="2">
    <source>
        <dbReference type="ARBA" id="ARBA00023027"/>
    </source>
</evidence>
<keyword evidence="2" id="KW-0520">NAD</keyword>
<dbReference type="Pfam" id="PF02826">
    <property type="entry name" value="2-Hacid_dh_C"/>
    <property type="match status" value="1"/>
</dbReference>
<keyword evidence="4" id="KW-0670">Pyruvate</keyword>
<evidence type="ECO:0000313" key="4">
    <source>
        <dbReference type="EMBL" id="TNC63740.1"/>
    </source>
</evidence>
<organism evidence="4 5">
    <name type="scientific">Rubellimicrobium roseum</name>
    <dbReference type="NCBI Taxonomy" id="687525"/>
    <lineage>
        <taxon>Bacteria</taxon>
        <taxon>Pseudomonadati</taxon>
        <taxon>Pseudomonadota</taxon>
        <taxon>Alphaproteobacteria</taxon>
        <taxon>Rhodobacterales</taxon>
        <taxon>Roseobacteraceae</taxon>
        <taxon>Rubellimicrobium</taxon>
    </lineage>
</organism>
<keyword evidence="1" id="KW-0560">Oxidoreductase</keyword>
<dbReference type="PANTHER" id="PTHR43333:SF1">
    <property type="entry name" value="D-ISOMER SPECIFIC 2-HYDROXYACID DEHYDROGENASE NAD-BINDING DOMAIN-CONTAINING PROTEIN"/>
    <property type="match status" value="1"/>
</dbReference>
<comment type="caution">
    <text evidence="4">The sequence shown here is derived from an EMBL/GenBank/DDBJ whole genome shotgun (WGS) entry which is preliminary data.</text>
</comment>
<evidence type="ECO:0000313" key="5">
    <source>
        <dbReference type="Proteomes" id="UP000305709"/>
    </source>
</evidence>
<dbReference type="Proteomes" id="UP000305709">
    <property type="component" value="Unassembled WGS sequence"/>
</dbReference>
<dbReference type="EMBL" id="VDFV01000047">
    <property type="protein sequence ID" value="TNC63740.1"/>
    <property type="molecule type" value="Genomic_DNA"/>
</dbReference>
<dbReference type="GO" id="GO:0016491">
    <property type="term" value="F:oxidoreductase activity"/>
    <property type="evidence" value="ECO:0007669"/>
    <property type="project" value="UniProtKB-KW"/>
</dbReference>
<gene>
    <name evidence="4" type="ORF">FHG71_19100</name>
</gene>
<evidence type="ECO:0000259" key="3">
    <source>
        <dbReference type="Pfam" id="PF02826"/>
    </source>
</evidence>
<dbReference type="Gene3D" id="3.40.50.720">
    <property type="entry name" value="NAD(P)-binding Rossmann-like Domain"/>
    <property type="match status" value="2"/>
</dbReference>
<accession>A0A5C4N9U5</accession>
<dbReference type="GO" id="GO:0051287">
    <property type="term" value="F:NAD binding"/>
    <property type="evidence" value="ECO:0007669"/>
    <property type="project" value="InterPro"/>
</dbReference>